<reference evidence="1" key="2">
    <citation type="submission" date="2020-09" db="EMBL/GenBank/DDBJ databases">
        <authorList>
            <person name="Sun Q."/>
            <person name="Zhou Y."/>
        </authorList>
    </citation>
    <scope>NUCLEOTIDE SEQUENCE</scope>
    <source>
        <strain evidence="1">CGMCC 1.12777</strain>
    </source>
</reference>
<sequence>MKRYRVANLKLADTGLSNQSKILKKTNERLIKELKKMRHGPIRKEK</sequence>
<name>A0A8J2ZZ97_9BACL</name>
<accession>A0A8J2ZZ97</accession>
<dbReference type="Proteomes" id="UP000656813">
    <property type="component" value="Unassembled WGS sequence"/>
</dbReference>
<dbReference type="EMBL" id="BMFV01000044">
    <property type="protein sequence ID" value="GGH87938.1"/>
    <property type="molecule type" value="Genomic_DNA"/>
</dbReference>
<reference evidence="1" key="1">
    <citation type="journal article" date="2014" name="Int. J. Syst. Evol. Microbiol.">
        <title>Complete genome sequence of Corynebacterium casei LMG S-19264T (=DSM 44701T), isolated from a smear-ripened cheese.</title>
        <authorList>
            <consortium name="US DOE Joint Genome Institute (JGI-PGF)"/>
            <person name="Walter F."/>
            <person name="Albersmeier A."/>
            <person name="Kalinowski J."/>
            <person name="Ruckert C."/>
        </authorList>
    </citation>
    <scope>NUCLEOTIDE SEQUENCE</scope>
    <source>
        <strain evidence="1">CGMCC 1.12777</strain>
    </source>
</reference>
<comment type="caution">
    <text evidence="1">The sequence shown here is derived from an EMBL/GenBank/DDBJ whole genome shotgun (WGS) entry which is preliminary data.</text>
</comment>
<evidence type="ECO:0000313" key="1">
    <source>
        <dbReference type="EMBL" id="GGH87938.1"/>
    </source>
</evidence>
<protein>
    <submittedName>
        <fullName evidence="1">Uncharacterized protein</fullName>
    </submittedName>
</protein>
<dbReference type="RefSeq" id="WP_188499063.1">
    <property type="nucleotide sequence ID" value="NZ_BMFV01000044.1"/>
</dbReference>
<dbReference type="AlphaFoldDB" id="A0A8J2ZZ97"/>
<proteinExistence type="predicted"/>
<gene>
    <name evidence="1" type="ORF">GCM10007096_39110</name>
</gene>
<evidence type="ECO:0000313" key="2">
    <source>
        <dbReference type="Proteomes" id="UP000656813"/>
    </source>
</evidence>
<keyword evidence="2" id="KW-1185">Reference proteome</keyword>
<organism evidence="1 2">
    <name type="scientific">Pullulanibacillus pueri</name>
    <dbReference type="NCBI Taxonomy" id="1437324"/>
    <lineage>
        <taxon>Bacteria</taxon>
        <taxon>Bacillati</taxon>
        <taxon>Bacillota</taxon>
        <taxon>Bacilli</taxon>
        <taxon>Bacillales</taxon>
        <taxon>Sporolactobacillaceae</taxon>
        <taxon>Pullulanibacillus</taxon>
    </lineage>
</organism>